<evidence type="ECO:0000313" key="2">
    <source>
        <dbReference type="Proteomes" id="UP000234254"/>
    </source>
</evidence>
<gene>
    <name evidence="1" type="ORF">P168DRAFT_44731</name>
</gene>
<accession>A0A2I1CXF8</accession>
<reference evidence="1" key="1">
    <citation type="submission" date="2016-12" db="EMBL/GenBank/DDBJ databases">
        <title>The genomes of Aspergillus section Nigri reveals drivers in fungal speciation.</title>
        <authorList>
            <consortium name="DOE Joint Genome Institute"/>
            <person name="Vesth T.C."/>
            <person name="Nybo J."/>
            <person name="Theobald S."/>
            <person name="Brandl J."/>
            <person name="Frisvad J.C."/>
            <person name="Nielsen K.F."/>
            <person name="Lyhne E.K."/>
            <person name="Kogle M.E."/>
            <person name="Kuo A."/>
            <person name="Riley R."/>
            <person name="Clum A."/>
            <person name="Nolan M."/>
            <person name="Lipzen A."/>
            <person name="Salamov A."/>
            <person name="Henrissat B."/>
            <person name="Wiebenga A."/>
            <person name="De vries R.P."/>
            <person name="Grigoriev I.V."/>
            <person name="Mortensen U.H."/>
            <person name="Andersen M.R."/>
            <person name="Baker S.E."/>
        </authorList>
    </citation>
    <scope>NUCLEOTIDE SEQUENCE</scope>
    <source>
        <strain evidence="1">IBT 28561</strain>
    </source>
</reference>
<dbReference type="EMBL" id="MSFM01000010">
    <property type="protein sequence ID" value="PKY02317.1"/>
    <property type="molecule type" value="Genomic_DNA"/>
</dbReference>
<dbReference type="AlphaFoldDB" id="A0A2I1CXF8"/>
<name>A0A2I1CXF8_ASPC2</name>
<protein>
    <submittedName>
        <fullName evidence="1">Uncharacterized protein</fullName>
    </submittedName>
</protein>
<dbReference type="RefSeq" id="XP_024690911.1">
    <property type="nucleotide sequence ID" value="XM_024841954.1"/>
</dbReference>
<sequence>MAVMMITGNYEEGWKRLKTGLWKRLCKSNVDRLRSLHILQTLEVVYGHRVMVGHVFIFPKCRA</sequence>
<dbReference type="Proteomes" id="UP000234254">
    <property type="component" value="Unassembled WGS sequence"/>
</dbReference>
<comment type="caution">
    <text evidence="1">The sequence shown here is derived from an EMBL/GenBank/DDBJ whole genome shotgun (WGS) entry which is preliminary data.</text>
</comment>
<organism evidence="1 2">
    <name type="scientific">Aspergillus campestris (strain IBT 28561)</name>
    <dbReference type="NCBI Taxonomy" id="1392248"/>
    <lineage>
        <taxon>Eukaryota</taxon>
        <taxon>Fungi</taxon>
        <taxon>Dikarya</taxon>
        <taxon>Ascomycota</taxon>
        <taxon>Pezizomycotina</taxon>
        <taxon>Eurotiomycetes</taxon>
        <taxon>Eurotiomycetidae</taxon>
        <taxon>Eurotiales</taxon>
        <taxon>Aspergillaceae</taxon>
        <taxon>Aspergillus</taxon>
        <taxon>Aspergillus subgen. Circumdati</taxon>
    </lineage>
</organism>
<dbReference type="GeneID" id="36549483"/>
<dbReference type="VEuPathDB" id="FungiDB:P168DRAFT_44731"/>
<keyword evidence="2" id="KW-1185">Reference proteome</keyword>
<evidence type="ECO:0000313" key="1">
    <source>
        <dbReference type="EMBL" id="PKY02317.1"/>
    </source>
</evidence>
<proteinExistence type="predicted"/>